<dbReference type="SUPFAM" id="SSF54637">
    <property type="entry name" value="Thioesterase/thiol ester dehydrase-isomerase"/>
    <property type="match status" value="1"/>
</dbReference>
<keyword evidence="2" id="KW-1185">Reference proteome</keyword>
<keyword evidence="1" id="KW-0378">Hydrolase</keyword>
<dbReference type="EMBL" id="JACHGV010000002">
    <property type="protein sequence ID" value="MBB6075399.1"/>
    <property type="molecule type" value="Genomic_DNA"/>
</dbReference>
<dbReference type="InterPro" id="IPR050563">
    <property type="entry name" value="4-hydroxybenzoyl-CoA_TE"/>
</dbReference>
<comment type="caution">
    <text evidence="1">The sequence shown here is derived from an EMBL/GenBank/DDBJ whole genome shotgun (WGS) entry which is preliminary data.</text>
</comment>
<protein>
    <submittedName>
        <fullName evidence="1">Acyl-CoA thioester hydrolase</fullName>
        <ecNumber evidence="1">3.1.2.-</ecNumber>
    </submittedName>
</protein>
<dbReference type="PANTHER" id="PTHR31793">
    <property type="entry name" value="4-HYDROXYBENZOYL-COA THIOESTERASE FAMILY MEMBER"/>
    <property type="match status" value="1"/>
</dbReference>
<name>A0A7W9T7D8_9ACTN</name>
<proteinExistence type="predicted"/>
<dbReference type="Pfam" id="PF13279">
    <property type="entry name" value="4HBT_2"/>
    <property type="match status" value="1"/>
</dbReference>
<sequence length="146" mass="16689">MGADTAMARHSYYCPIRWSDMDVYGIVNNVSYLRYLEEARVDFIFRMAPTEGDAFFRDGSVVVEHAIRYRRQLVHRHEPVEIEMWVSDLQSATVAIDYAVKDGDTVYATASTVMAPFDYAAGRPRRLTDEEIRFFEKYADGTPAAG</sequence>
<dbReference type="Proteomes" id="UP000591537">
    <property type="component" value="Unassembled WGS sequence"/>
</dbReference>
<gene>
    <name evidence="1" type="ORF">HNR57_001287</name>
</gene>
<dbReference type="CDD" id="cd00586">
    <property type="entry name" value="4HBT"/>
    <property type="match status" value="1"/>
</dbReference>
<organism evidence="1 2">
    <name type="scientific">Streptomyces paradoxus</name>
    <dbReference type="NCBI Taxonomy" id="66375"/>
    <lineage>
        <taxon>Bacteria</taxon>
        <taxon>Bacillati</taxon>
        <taxon>Actinomycetota</taxon>
        <taxon>Actinomycetes</taxon>
        <taxon>Kitasatosporales</taxon>
        <taxon>Streptomycetaceae</taxon>
        <taxon>Streptomyces</taxon>
    </lineage>
</organism>
<dbReference type="GO" id="GO:0047617">
    <property type="term" value="F:fatty acyl-CoA hydrolase activity"/>
    <property type="evidence" value="ECO:0007669"/>
    <property type="project" value="TreeGrafter"/>
</dbReference>
<dbReference type="PANTHER" id="PTHR31793:SF24">
    <property type="entry name" value="LONG-CHAIN ACYL-COA THIOESTERASE FADM"/>
    <property type="match status" value="1"/>
</dbReference>
<dbReference type="Gene3D" id="3.10.129.10">
    <property type="entry name" value="Hotdog Thioesterase"/>
    <property type="match status" value="1"/>
</dbReference>
<evidence type="ECO:0000313" key="2">
    <source>
        <dbReference type="Proteomes" id="UP000591537"/>
    </source>
</evidence>
<dbReference type="InterPro" id="IPR029069">
    <property type="entry name" value="HotDog_dom_sf"/>
</dbReference>
<dbReference type="EC" id="3.1.2.-" evidence="1"/>
<dbReference type="AlphaFoldDB" id="A0A7W9T7D8"/>
<evidence type="ECO:0000313" key="1">
    <source>
        <dbReference type="EMBL" id="MBB6075399.1"/>
    </source>
</evidence>
<reference evidence="1 2" key="1">
    <citation type="submission" date="2020-08" db="EMBL/GenBank/DDBJ databases">
        <title>Genomic Encyclopedia of Type Strains, Phase IV (KMG-IV): sequencing the most valuable type-strain genomes for metagenomic binning, comparative biology and taxonomic classification.</title>
        <authorList>
            <person name="Goeker M."/>
        </authorList>
    </citation>
    <scope>NUCLEOTIDE SEQUENCE [LARGE SCALE GENOMIC DNA]</scope>
    <source>
        <strain evidence="1 2">DSM 43350</strain>
    </source>
</reference>
<accession>A0A7W9T7D8</accession>